<sequence length="133" mass="14324">MADSMPVFDPLGTDLRLDESGDLVSTISGSLDLVSVEDNVNQAMRVRLQTVPSTYLWGTDVGTSLARYVDEPVTDLVKREIQSLAAEQVSRDSRILGVQEVSVDEVAANFLHVTVRASVAGLGAVQLPVRIGR</sequence>
<gene>
    <name evidence="1" type="ORF">JJB07_06150</name>
</gene>
<dbReference type="InterPro" id="IPR020288">
    <property type="entry name" value="Sheath_initiator"/>
</dbReference>
<dbReference type="Gene3D" id="3.10.450.40">
    <property type="match status" value="1"/>
</dbReference>
<reference evidence="1 2" key="1">
    <citation type="submission" date="2021-01" db="EMBL/GenBank/DDBJ databases">
        <title>Tumebacillus sp. strain ITR2 16S ribosomal RNA gene Genome sequencing and assembly.</title>
        <authorList>
            <person name="Kang M."/>
        </authorList>
    </citation>
    <scope>NUCLEOTIDE SEQUENCE [LARGE SCALE GENOMIC DNA]</scope>
    <source>
        <strain evidence="1 2">ITR2</strain>
    </source>
</reference>
<name>A0ABS1J9B8_9BACL</name>
<proteinExistence type="predicted"/>
<dbReference type="EMBL" id="JAEQNB010000001">
    <property type="protein sequence ID" value="MBL0386233.1"/>
    <property type="molecule type" value="Genomic_DNA"/>
</dbReference>
<evidence type="ECO:0008006" key="3">
    <source>
        <dbReference type="Google" id="ProtNLM"/>
    </source>
</evidence>
<dbReference type="Proteomes" id="UP000602284">
    <property type="component" value="Unassembled WGS sequence"/>
</dbReference>
<evidence type="ECO:0000313" key="1">
    <source>
        <dbReference type="EMBL" id="MBL0386233.1"/>
    </source>
</evidence>
<evidence type="ECO:0000313" key="2">
    <source>
        <dbReference type="Proteomes" id="UP000602284"/>
    </source>
</evidence>
<comment type="caution">
    <text evidence="1">The sequence shown here is derived from an EMBL/GenBank/DDBJ whole genome shotgun (WGS) entry which is preliminary data.</text>
</comment>
<protein>
    <recommendedName>
        <fullName evidence="3">DUF2634 domain-containing protein</fullName>
    </recommendedName>
</protein>
<keyword evidence="2" id="KW-1185">Reference proteome</keyword>
<accession>A0ABS1J9B8</accession>
<organism evidence="1 2">
    <name type="scientific">Tumebacillus amylolyticus</name>
    <dbReference type="NCBI Taxonomy" id="2801339"/>
    <lineage>
        <taxon>Bacteria</taxon>
        <taxon>Bacillati</taxon>
        <taxon>Bacillota</taxon>
        <taxon>Bacilli</taxon>
        <taxon>Bacillales</taxon>
        <taxon>Alicyclobacillaceae</taxon>
        <taxon>Tumebacillus</taxon>
    </lineage>
</organism>
<dbReference type="SUPFAM" id="SSF160719">
    <property type="entry name" value="gpW/gp25-like"/>
    <property type="match status" value="1"/>
</dbReference>
<dbReference type="Pfam" id="PF10934">
    <property type="entry name" value="Sheath_initiator"/>
    <property type="match status" value="1"/>
</dbReference>
<dbReference type="RefSeq" id="WP_201632263.1">
    <property type="nucleotide sequence ID" value="NZ_JAEQNB010000001.1"/>
</dbReference>